<dbReference type="EMBL" id="BAAARN010000005">
    <property type="protein sequence ID" value="GAA2739775.1"/>
    <property type="molecule type" value="Genomic_DNA"/>
</dbReference>
<keyword evidence="2" id="KW-1185">Reference proteome</keyword>
<dbReference type="Proteomes" id="UP001501326">
    <property type="component" value="Unassembled WGS sequence"/>
</dbReference>
<dbReference type="SUPFAM" id="SSF49785">
    <property type="entry name" value="Galactose-binding domain-like"/>
    <property type="match status" value="1"/>
</dbReference>
<evidence type="ECO:0000313" key="2">
    <source>
        <dbReference type="Proteomes" id="UP001501326"/>
    </source>
</evidence>
<reference evidence="1 2" key="1">
    <citation type="journal article" date="2019" name="Int. J. Syst. Evol. Microbiol.">
        <title>The Global Catalogue of Microorganisms (GCM) 10K type strain sequencing project: providing services to taxonomists for standard genome sequencing and annotation.</title>
        <authorList>
            <consortium name="The Broad Institute Genomics Platform"/>
            <consortium name="The Broad Institute Genome Sequencing Center for Infectious Disease"/>
            <person name="Wu L."/>
            <person name="Ma J."/>
        </authorList>
    </citation>
    <scope>NUCLEOTIDE SEQUENCE [LARGE SCALE GENOMIC DNA]</scope>
    <source>
        <strain evidence="1 2">JCM 16378</strain>
    </source>
</reference>
<dbReference type="InterPro" id="IPR008979">
    <property type="entry name" value="Galactose-bd-like_sf"/>
</dbReference>
<name>A0ABN3UWH4_9MICO</name>
<gene>
    <name evidence="1" type="ORF">GCM10009867_37230</name>
</gene>
<sequence length="967" mass="101126">MAVTGLSMQAPTASALTSVSTNYSYGDFESTTLAPPGWSLSAASPNRIYTSTTVALSGAKSLCLEDTSSGAATTALRSVRTVTPGVEYQGQGYAYTLNGTQTLALRFYDAAGAVVSRVAAPSTGATMLWSRISVKAVAPATATRVVVELSSTTATQSKVWWDAVEVLQPGVANSGFESTSSTLPVASWTTSAASGTSAKIRTGYPKLGSRSLYLSDASTTGLVKVTSTRTAVFAGVSYDLRAWVRPASGSFTATVRFLDTKLGVIRSVAVPVSKPANTWSLVTKQLVVPNNGHWATVELSTGTSSKATGDFDVVDLRPSAGSSTQSFSDGRDTQPVDAFANTNVVRTAIIGGKAKLLGVVSGSPAELQVVDIETNRVERRFPLGDMEAAWSLVVADTGVYTAGNDGHLWRWATGSSTITDLGRATATGTTIFDLEEGPDGRIWGASYPKSELWNFSPSTSRFASLGTVSTSHDYARSLAVNGSYAWVGLGSTNPKIVRVSLSNPASKTTLNVPQPVTSGQVAELDLLGRYLSVKTPSGTTSGGTIITGERRLYDTVSGSWSVAANYPVQRPSPMDGAGAFYFLQYKQLRAVDAATGSYEIRGDTATAAGRDRMVLKGTLGGDAGNWLLAYDPSGTISALETRSLQQKSFRAEFAPTKMQIKSVGFGGGKLLVGGFGGSSLAMVDADLSQRSQYPLVPYGPGVIGEVEGSVEHGRYQYIGTYTDGRIFRYDTLAPWVDGTNPALVTTLGPTYRQDRPLAWATAGSRTFFGTIPKYGVLGGVLGVFDGDTGTPKIVSEPVADQSIVSLTASGYMVYGGTSRWGGLGATPTQSSAKVFAYNAATGKVAWQVTPAAGMEAFGAVVMGPTGTLWAAGSTTLYELDPKTGATLRSIMVQTQGKQTTPVFRNTALANVNGMLYLVAAGRAYAVDPATLRVSVPVSSGITPAQLVVQGNQLFVPQGSTLKEVIIK</sequence>
<proteinExistence type="predicted"/>
<evidence type="ECO:0000313" key="1">
    <source>
        <dbReference type="EMBL" id="GAA2739775.1"/>
    </source>
</evidence>
<dbReference type="InterPro" id="IPR011047">
    <property type="entry name" value="Quinoprotein_ADH-like_sf"/>
</dbReference>
<dbReference type="InterPro" id="IPR015943">
    <property type="entry name" value="WD40/YVTN_repeat-like_dom_sf"/>
</dbReference>
<dbReference type="Gene3D" id="2.60.120.260">
    <property type="entry name" value="Galactose-binding domain-like"/>
    <property type="match status" value="2"/>
</dbReference>
<dbReference type="SUPFAM" id="SSF50998">
    <property type="entry name" value="Quinoprotein alcohol dehydrogenase-like"/>
    <property type="match status" value="1"/>
</dbReference>
<evidence type="ECO:0008006" key="3">
    <source>
        <dbReference type="Google" id="ProtNLM"/>
    </source>
</evidence>
<dbReference type="Gene3D" id="2.130.10.10">
    <property type="entry name" value="YVTN repeat-like/Quinoprotein amine dehydrogenase"/>
    <property type="match status" value="1"/>
</dbReference>
<accession>A0ABN3UWH4</accession>
<organism evidence="1 2">
    <name type="scientific">Pedococcus aerophilus</name>
    <dbReference type="NCBI Taxonomy" id="436356"/>
    <lineage>
        <taxon>Bacteria</taxon>
        <taxon>Bacillati</taxon>
        <taxon>Actinomycetota</taxon>
        <taxon>Actinomycetes</taxon>
        <taxon>Micrococcales</taxon>
        <taxon>Intrasporangiaceae</taxon>
        <taxon>Pedococcus</taxon>
    </lineage>
</organism>
<dbReference type="SUPFAM" id="SSF75011">
    <property type="entry name" value="3-carboxy-cis,cis-mucoante lactonizing enzyme"/>
    <property type="match status" value="1"/>
</dbReference>
<comment type="caution">
    <text evidence="1">The sequence shown here is derived from an EMBL/GenBank/DDBJ whole genome shotgun (WGS) entry which is preliminary data.</text>
</comment>
<protein>
    <recommendedName>
        <fullName evidence="3">CBM-cenC domain-containing protein</fullName>
    </recommendedName>
</protein>